<reference evidence="2" key="1">
    <citation type="submission" date="2023-06" db="EMBL/GenBank/DDBJ databases">
        <title>Genome-scale phylogeny and comparative genomics of the fungal order Sordariales.</title>
        <authorList>
            <consortium name="Lawrence Berkeley National Laboratory"/>
            <person name="Hensen N."/>
            <person name="Bonometti L."/>
            <person name="Westerberg I."/>
            <person name="Brannstrom I.O."/>
            <person name="Guillou S."/>
            <person name="Cros-Aarteil S."/>
            <person name="Calhoun S."/>
            <person name="Haridas S."/>
            <person name="Kuo A."/>
            <person name="Mondo S."/>
            <person name="Pangilinan J."/>
            <person name="Riley R."/>
            <person name="Labutti K."/>
            <person name="Andreopoulos B."/>
            <person name="Lipzen A."/>
            <person name="Chen C."/>
            <person name="Yanf M."/>
            <person name="Daum C."/>
            <person name="Ng V."/>
            <person name="Clum A."/>
            <person name="Steindorff A."/>
            <person name="Ohm R."/>
            <person name="Martin F."/>
            <person name="Silar P."/>
            <person name="Natvig D."/>
            <person name="Lalanne C."/>
            <person name="Gautier V."/>
            <person name="Ament-Velasquez S.L."/>
            <person name="Kruys A."/>
            <person name="Hutchinson M.I."/>
            <person name="Powell A.J."/>
            <person name="Barry K."/>
            <person name="Miller A.N."/>
            <person name="Grigoriev I.V."/>
            <person name="Debuchy R."/>
            <person name="Gladieux P."/>
            <person name="Thoren M.H."/>
            <person name="Johannesson H."/>
        </authorList>
    </citation>
    <scope>NUCLEOTIDE SEQUENCE</scope>
    <source>
        <strain evidence="2">PSN4</strain>
    </source>
</reference>
<gene>
    <name evidence="2" type="ORF">QBC47DRAFT_100216</name>
</gene>
<comment type="caution">
    <text evidence="2">The sequence shown here is derived from an EMBL/GenBank/DDBJ whole genome shotgun (WGS) entry which is preliminary data.</text>
</comment>
<dbReference type="AlphaFoldDB" id="A0AAJ0BLC8"/>
<evidence type="ECO:0000313" key="3">
    <source>
        <dbReference type="Proteomes" id="UP001239445"/>
    </source>
</evidence>
<protein>
    <submittedName>
        <fullName evidence="2">Uncharacterized protein</fullName>
    </submittedName>
</protein>
<organism evidence="2 3">
    <name type="scientific">Echria macrotheca</name>
    <dbReference type="NCBI Taxonomy" id="438768"/>
    <lineage>
        <taxon>Eukaryota</taxon>
        <taxon>Fungi</taxon>
        <taxon>Dikarya</taxon>
        <taxon>Ascomycota</taxon>
        <taxon>Pezizomycotina</taxon>
        <taxon>Sordariomycetes</taxon>
        <taxon>Sordariomycetidae</taxon>
        <taxon>Sordariales</taxon>
        <taxon>Schizotheciaceae</taxon>
        <taxon>Echria</taxon>
    </lineage>
</organism>
<evidence type="ECO:0000313" key="2">
    <source>
        <dbReference type="EMBL" id="KAK1759214.1"/>
    </source>
</evidence>
<proteinExistence type="predicted"/>
<evidence type="ECO:0000256" key="1">
    <source>
        <dbReference type="SAM" id="SignalP"/>
    </source>
</evidence>
<name>A0AAJ0BLC8_9PEZI</name>
<accession>A0AAJ0BLC8</accession>
<dbReference type="Proteomes" id="UP001239445">
    <property type="component" value="Unassembled WGS sequence"/>
</dbReference>
<feature type="chain" id="PRO_5042585020" evidence="1">
    <location>
        <begin position="21"/>
        <end position="351"/>
    </location>
</feature>
<keyword evidence="1" id="KW-0732">Signal</keyword>
<feature type="signal peptide" evidence="1">
    <location>
        <begin position="1"/>
        <end position="20"/>
    </location>
</feature>
<dbReference type="EMBL" id="MU839828">
    <property type="protein sequence ID" value="KAK1759214.1"/>
    <property type="molecule type" value="Genomic_DNA"/>
</dbReference>
<keyword evidence="3" id="KW-1185">Reference proteome</keyword>
<sequence length="351" mass="36924">MISPLLSILSLAVFSRLGLAGPASAARGDTATTTTTTTTQSHCDEACHLLKLIRYREAVNTDWLMAVGFCASLVRAEHYAPRLELEQLTVSLDQPQPVSTTTVTESVAATARSIGGRDYGRLDGDVKEQVCARYWATHKVRPCPSVWLESGYGEDVVRRACARLLPWHHHRGDGDVDVEFVPAGRVPVALVLSEAGRVVVTSTVVVTDLVVGDLGVEERTTTSTTTVTTTRTATRTVTNTEGDGDGGGFRCAGLSAECCTATSTADGAVVGLGCLDNTPATGPAVCETRFSVSLCCVVVAVCLILFYSSMAGWNIGAVADMINAQYGIDERRTAYGCSLPTATAAAVVTPA</sequence>